<proteinExistence type="predicted"/>
<organism evidence="2 3">
    <name type="scientific">Marasmius tenuissimus</name>
    <dbReference type="NCBI Taxonomy" id="585030"/>
    <lineage>
        <taxon>Eukaryota</taxon>
        <taxon>Fungi</taxon>
        <taxon>Dikarya</taxon>
        <taxon>Basidiomycota</taxon>
        <taxon>Agaricomycotina</taxon>
        <taxon>Agaricomycetes</taxon>
        <taxon>Agaricomycetidae</taxon>
        <taxon>Agaricales</taxon>
        <taxon>Marasmiineae</taxon>
        <taxon>Marasmiaceae</taxon>
        <taxon>Marasmius</taxon>
    </lineage>
</organism>
<feature type="compositionally biased region" description="Polar residues" evidence="1">
    <location>
        <begin position="88"/>
        <end position="100"/>
    </location>
</feature>
<keyword evidence="3" id="KW-1185">Reference proteome</keyword>
<dbReference type="EMBL" id="JBBXMP010000225">
    <property type="protein sequence ID" value="KAL0059475.1"/>
    <property type="molecule type" value="Genomic_DNA"/>
</dbReference>
<sequence length="131" mass="14543">MVHEDSALLNARPEPSTLVDYVVDNLHQGPVAEEEGTEDRIHAQQDIHYEEDNTSNGQTVEETGVQLDETDYEIIEPGAENPMEEGSSFHTTDLSGPQCSSTQLQIRSNFLEAATQSTLTLSRWGRSLIKL</sequence>
<evidence type="ECO:0000256" key="1">
    <source>
        <dbReference type="SAM" id="MobiDB-lite"/>
    </source>
</evidence>
<gene>
    <name evidence="2" type="ORF">AAF712_013783</name>
</gene>
<feature type="region of interest" description="Disordered" evidence="1">
    <location>
        <begin position="79"/>
        <end position="100"/>
    </location>
</feature>
<name>A0ABR2ZCS7_9AGAR</name>
<evidence type="ECO:0000313" key="3">
    <source>
        <dbReference type="Proteomes" id="UP001437256"/>
    </source>
</evidence>
<protein>
    <submittedName>
        <fullName evidence="2">Uncharacterized protein</fullName>
    </submittedName>
</protein>
<dbReference type="Proteomes" id="UP001437256">
    <property type="component" value="Unassembled WGS sequence"/>
</dbReference>
<evidence type="ECO:0000313" key="2">
    <source>
        <dbReference type="EMBL" id="KAL0059475.1"/>
    </source>
</evidence>
<accession>A0ABR2ZCS7</accession>
<comment type="caution">
    <text evidence="2">The sequence shown here is derived from an EMBL/GenBank/DDBJ whole genome shotgun (WGS) entry which is preliminary data.</text>
</comment>
<reference evidence="2 3" key="1">
    <citation type="submission" date="2024-05" db="EMBL/GenBank/DDBJ databases">
        <title>A draft genome resource for the thread blight pathogen Marasmius tenuissimus strain MS-2.</title>
        <authorList>
            <person name="Yulfo-Soto G.E."/>
            <person name="Baruah I.K."/>
            <person name="Amoako-Attah I."/>
            <person name="Bukari Y."/>
            <person name="Meinhardt L.W."/>
            <person name="Bailey B.A."/>
            <person name="Cohen S.P."/>
        </authorList>
    </citation>
    <scope>NUCLEOTIDE SEQUENCE [LARGE SCALE GENOMIC DNA]</scope>
    <source>
        <strain evidence="2 3">MS-2</strain>
    </source>
</reference>